<accession>A0A849L180</accession>
<dbReference type="RefSeq" id="WP_171323381.1">
    <property type="nucleotide sequence ID" value="NZ_JABFBC010000001.1"/>
</dbReference>
<organism evidence="8 9">
    <name type="scientific">Halovulum dunhuangense</name>
    <dbReference type="NCBI Taxonomy" id="1505036"/>
    <lineage>
        <taxon>Bacteria</taxon>
        <taxon>Pseudomonadati</taxon>
        <taxon>Pseudomonadota</taxon>
        <taxon>Alphaproteobacteria</taxon>
        <taxon>Rhodobacterales</taxon>
        <taxon>Paracoccaceae</taxon>
        <taxon>Halovulum</taxon>
    </lineage>
</organism>
<dbReference type="InterPro" id="IPR011577">
    <property type="entry name" value="Cyt_b561_bac/Ni-Hgenase"/>
</dbReference>
<dbReference type="GO" id="GO:0020037">
    <property type="term" value="F:heme binding"/>
    <property type="evidence" value="ECO:0007669"/>
    <property type="project" value="TreeGrafter"/>
</dbReference>
<keyword evidence="4 6" id="KW-1133">Transmembrane helix</keyword>
<dbReference type="GO" id="GO:0022904">
    <property type="term" value="P:respiratory electron transport chain"/>
    <property type="evidence" value="ECO:0007669"/>
    <property type="project" value="InterPro"/>
</dbReference>
<dbReference type="PANTHER" id="PTHR30485:SF2">
    <property type="entry name" value="BLL0597 PROTEIN"/>
    <property type="match status" value="1"/>
</dbReference>
<dbReference type="Proteomes" id="UP000572377">
    <property type="component" value="Unassembled WGS sequence"/>
</dbReference>
<keyword evidence="2" id="KW-1003">Cell membrane</keyword>
<gene>
    <name evidence="8" type="ORF">HMH01_05950</name>
</gene>
<dbReference type="InterPro" id="IPR016174">
    <property type="entry name" value="Di-haem_cyt_TM"/>
</dbReference>
<protein>
    <submittedName>
        <fullName evidence="8">Cytochrome B</fullName>
    </submittedName>
</protein>
<dbReference type="Pfam" id="PF01292">
    <property type="entry name" value="Ni_hydr_CYTB"/>
    <property type="match status" value="1"/>
</dbReference>
<dbReference type="EMBL" id="JABFBC010000001">
    <property type="protein sequence ID" value="NNU79979.1"/>
    <property type="molecule type" value="Genomic_DNA"/>
</dbReference>
<evidence type="ECO:0000256" key="4">
    <source>
        <dbReference type="ARBA" id="ARBA00022989"/>
    </source>
</evidence>
<feature type="domain" description="Cytochrome b561 bacterial/Ni-hydrogenase" evidence="7">
    <location>
        <begin position="19"/>
        <end position="179"/>
    </location>
</feature>
<evidence type="ECO:0000256" key="2">
    <source>
        <dbReference type="ARBA" id="ARBA00022475"/>
    </source>
</evidence>
<name>A0A849L180_9RHOB</name>
<comment type="subcellular location">
    <subcellularLocation>
        <location evidence="1">Cell membrane</location>
        <topology evidence="1">Multi-pass membrane protein</topology>
    </subcellularLocation>
</comment>
<dbReference type="InterPro" id="IPR051542">
    <property type="entry name" value="Hydrogenase_cytochrome"/>
</dbReference>
<evidence type="ECO:0000259" key="7">
    <source>
        <dbReference type="Pfam" id="PF01292"/>
    </source>
</evidence>
<evidence type="ECO:0000256" key="6">
    <source>
        <dbReference type="SAM" id="Phobius"/>
    </source>
</evidence>
<sequence>MAARSITAPERGATAEVRVWDVVVRVFHWSTVTLFTLAYLIEKPRDLHEALGYTLMAILSVRIVWGFVGTRHARFTDFVPSPRRFMDYVRDMMAGRERRCLGHNPAGGAMVVALMLVLAGIGLSGWIMGLDRFWGADWAEELHEGLVTVAVVLVAAHVSGVVYASLRHGENLVRSMWTGLKSRE</sequence>
<dbReference type="SUPFAM" id="SSF81342">
    <property type="entry name" value="Transmembrane di-heme cytochromes"/>
    <property type="match status" value="1"/>
</dbReference>
<evidence type="ECO:0000313" key="8">
    <source>
        <dbReference type="EMBL" id="NNU79979.1"/>
    </source>
</evidence>
<dbReference type="GO" id="GO:0009055">
    <property type="term" value="F:electron transfer activity"/>
    <property type="evidence" value="ECO:0007669"/>
    <property type="project" value="InterPro"/>
</dbReference>
<feature type="transmembrane region" description="Helical" evidence="6">
    <location>
        <begin position="147"/>
        <end position="166"/>
    </location>
</feature>
<dbReference type="Gene3D" id="1.20.950.20">
    <property type="entry name" value="Transmembrane di-heme cytochromes, Chain C"/>
    <property type="match status" value="1"/>
</dbReference>
<evidence type="ECO:0000256" key="3">
    <source>
        <dbReference type="ARBA" id="ARBA00022692"/>
    </source>
</evidence>
<comment type="caution">
    <text evidence="8">The sequence shown here is derived from an EMBL/GenBank/DDBJ whole genome shotgun (WGS) entry which is preliminary data.</text>
</comment>
<keyword evidence="3 6" id="KW-0812">Transmembrane</keyword>
<proteinExistence type="predicted"/>
<feature type="transmembrane region" description="Helical" evidence="6">
    <location>
        <begin position="50"/>
        <end position="68"/>
    </location>
</feature>
<evidence type="ECO:0000256" key="1">
    <source>
        <dbReference type="ARBA" id="ARBA00004651"/>
    </source>
</evidence>
<keyword evidence="5 6" id="KW-0472">Membrane</keyword>
<dbReference type="GO" id="GO:0005886">
    <property type="term" value="C:plasma membrane"/>
    <property type="evidence" value="ECO:0007669"/>
    <property type="project" value="UniProtKB-SubCell"/>
</dbReference>
<evidence type="ECO:0000313" key="9">
    <source>
        <dbReference type="Proteomes" id="UP000572377"/>
    </source>
</evidence>
<reference evidence="8 9" key="1">
    <citation type="submission" date="2020-05" db="EMBL/GenBank/DDBJ databases">
        <title>Gimesia benthica sp. nov., a novel planctomycete isolated from a deep-sea water sample of the Northwest Indian Ocean.</title>
        <authorList>
            <person name="Wang J."/>
            <person name="Ruan C."/>
            <person name="Song L."/>
            <person name="Zhu Y."/>
            <person name="Li A."/>
            <person name="Zheng X."/>
            <person name="Wang L."/>
            <person name="Lu Z."/>
            <person name="Huang Y."/>
            <person name="Du W."/>
            <person name="Zhou Y."/>
            <person name="Huang L."/>
            <person name="Dai X."/>
        </authorList>
    </citation>
    <scope>NUCLEOTIDE SEQUENCE [LARGE SCALE GENOMIC DNA]</scope>
    <source>
        <strain evidence="8 9">YYQ-30</strain>
    </source>
</reference>
<feature type="transmembrane region" description="Helical" evidence="6">
    <location>
        <begin position="106"/>
        <end position="127"/>
    </location>
</feature>
<dbReference type="AlphaFoldDB" id="A0A849L180"/>
<evidence type="ECO:0000256" key="5">
    <source>
        <dbReference type="ARBA" id="ARBA00023136"/>
    </source>
</evidence>
<keyword evidence="9" id="KW-1185">Reference proteome</keyword>
<dbReference type="PANTHER" id="PTHR30485">
    <property type="entry name" value="NI/FE-HYDROGENASE 1 B-TYPE CYTOCHROME SUBUNIT"/>
    <property type="match status" value="1"/>
</dbReference>